<accession>A0A2W6NPE2</accession>
<feature type="signal peptide" evidence="1">
    <location>
        <begin position="1"/>
        <end position="25"/>
    </location>
</feature>
<dbReference type="Proteomes" id="UP000249204">
    <property type="component" value="Unassembled WGS sequence"/>
</dbReference>
<gene>
    <name evidence="3" type="ORF">DN757_00595</name>
</gene>
<proteinExistence type="predicted"/>
<evidence type="ECO:0000259" key="2">
    <source>
        <dbReference type="Pfam" id="PF18705"/>
    </source>
</evidence>
<protein>
    <recommendedName>
        <fullName evidence="2">DUF5643 domain-containing protein</fullName>
    </recommendedName>
</protein>
<feature type="chain" id="PRO_5039421139" description="DUF5643 domain-containing protein" evidence="1">
    <location>
        <begin position="26"/>
        <end position="326"/>
    </location>
</feature>
<reference evidence="3 4" key="1">
    <citation type="submission" date="2018-06" db="EMBL/GenBank/DDBJ databases">
        <title>Isolation of heavy metals resistant Paenibacillus silvae NC2 from Gold-Copper mine in ZiJin, China.</title>
        <authorList>
            <person name="Xu J."/>
            <person name="Mazhar H.S."/>
            <person name="Rensing C."/>
        </authorList>
    </citation>
    <scope>NUCLEOTIDE SEQUENCE [LARGE SCALE GENOMIC DNA]</scope>
    <source>
        <strain evidence="3 4">NC2</strain>
    </source>
</reference>
<evidence type="ECO:0000313" key="3">
    <source>
        <dbReference type="EMBL" id="PZT57751.1"/>
    </source>
</evidence>
<evidence type="ECO:0000256" key="1">
    <source>
        <dbReference type="SAM" id="SignalP"/>
    </source>
</evidence>
<dbReference type="Pfam" id="PF18705">
    <property type="entry name" value="DUF5643"/>
    <property type="match status" value="1"/>
</dbReference>
<dbReference type="EMBL" id="QKWW01000002">
    <property type="protein sequence ID" value="PZT57751.1"/>
    <property type="molecule type" value="Genomic_DNA"/>
</dbReference>
<comment type="caution">
    <text evidence="3">The sequence shown here is derived from an EMBL/GenBank/DDBJ whole genome shotgun (WGS) entry which is preliminary data.</text>
</comment>
<feature type="domain" description="DUF5643" evidence="2">
    <location>
        <begin position="203"/>
        <end position="293"/>
    </location>
</feature>
<name>A0A2W6NPE2_9BACL</name>
<dbReference type="InterPro" id="IPR040680">
    <property type="entry name" value="DUF5643"/>
</dbReference>
<dbReference type="AlphaFoldDB" id="A0A2W6NPE2"/>
<sequence>MKNTSKMIAVTALATGLLIGGGAWGYQATTVDAAAAQATGEKGKAATSSKAKTVKVTQSGITLEVAKAQFDGNFIDISLNRSGKDLRGSFVHRGTNDEGNAQIEHGSIKSIDGFVNGKSIFELGGGGLGQRPGLKWGSGETPESARVLLQDASWLGGKGYTFPEKFQLKLKVKLTGVDKPYIVELPMQKTVDKAGVLTDSLIKQAGNLTLELGKISLTSTSTRIQLIGKGDTTEQLFGMLYEVVDDSGRQLDYLTAFGTDDNNKEKALYKDIVLTPIHGDAKSIAIKPFYPEMEVPGATSGAYKLDADGEIVKNYIQELEMKVPLK</sequence>
<evidence type="ECO:0000313" key="4">
    <source>
        <dbReference type="Proteomes" id="UP000249204"/>
    </source>
</evidence>
<organism evidence="3 4">
    <name type="scientific">Paenibacillus silvae</name>
    <dbReference type="NCBI Taxonomy" id="1325358"/>
    <lineage>
        <taxon>Bacteria</taxon>
        <taxon>Bacillati</taxon>
        <taxon>Bacillota</taxon>
        <taxon>Bacilli</taxon>
        <taxon>Bacillales</taxon>
        <taxon>Paenibacillaceae</taxon>
        <taxon>Paenibacillus</taxon>
    </lineage>
</organism>
<keyword evidence="1" id="KW-0732">Signal</keyword>